<evidence type="ECO:0000256" key="5">
    <source>
        <dbReference type="ARBA" id="ARBA00023027"/>
    </source>
</evidence>
<dbReference type="PANTHER" id="PTHR12684">
    <property type="entry name" value="PUTATIVE PHOSPHOTRANSFERASE"/>
    <property type="match status" value="1"/>
</dbReference>
<evidence type="ECO:0000313" key="9">
    <source>
        <dbReference type="Proteomes" id="UP000799302"/>
    </source>
</evidence>
<dbReference type="SUPFAM" id="SSF56399">
    <property type="entry name" value="ADP-ribosylation"/>
    <property type="match status" value="1"/>
</dbReference>
<dbReference type="InterPro" id="IPR002745">
    <property type="entry name" value="Ptrans_KptA/Tpt1"/>
</dbReference>
<gene>
    <name evidence="8" type="ORF">BT63DRAFT_406133</name>
</gene>
<protein>
    <recommendedName>
        <fullName evidence="3">2'-phosphotransferase</fullName>
        <ecNumber evidence="3">2.7.1.160</ecNumber>
    </recommendedName>
</protein>
<comment type="catalytic activity">
    <reaction evidence="6">
        <text>2'-phospho-[ligated tRNA] + NAD(+) = mature tRNA + ADP-alpha-D-ribose 1'',2''-cyclic phosphate + nicotinamide</text>
        <dbReference type="Rhea" id="RHEA:23324"/>
        <dbReference type="Rhea" id="RHEA-COMP:11106"/>
        <dbReference type="Rhea" id="RHEA-COMP:11107"/>
        <dbReference type="ChEBI" id="CHEBI:17154"/>
        <dbReference type="ChEBI" id="CHEBI:57540"/>
        <dbReference type="ChEBI" id="CHEBI:76596"/>
        <dbReference type="ChEBI" id="CHEBI:82883"/>
        <dbReference type="ChEBI" id="CHEBI:85027"/>
        <dbReference type="EC" id="2.7.1.160"/>
    </reaction>
</comment>
<keyword evidence="4" id="KW-0808">Transferase</keyword>
<reference evidence="8" key="1">
    <citation type="journal article" date="2020" name="Stud. Mycol.">
        <title>101 Dothideomycetes genomes: a test case for predicting lifestyles and emergence of pathogens.</title>
        <authorList>
            <person name="Haridas S."/>
            <person name="Albert R."/>
            <person name="Binder M."/>
            <person name="Bloem J."/>
            <person name="Labutti K."/>
            <person name="Salamov A."/>
            <person name="Andreopoulos B."/>
            <person name="Baker S."/>
            <person name="Barry K."/>
            <person name="Bills G."/>
            <person name="Bluhm B."/>
            <person name="Cannon C."/>
            <person name="Castanera R."/>
            <person name="Culley D."/>
            <person name="Daum C."/>
            <person name="Ezra D."/>
            <person name="Gonzalez J."/>
            <person name="Henrissat B."/>
            <person name="Kuo A."/>
            <person name="Liang C."/>
            <person name="Lipzen A."/>
            <person name="Lutzoni F."/>
            <person name="Magnuson J."/>
            <person name="Mondo S."/>
            <person name="Nolan M."/>
            <person name="Ohm R."/>
            <person name="Pangilinan J."/>
            <person name="Park H.-J."/>
            <person name="Ramirez L."/>
            <person name="Alfaro M."/>
            <person name="Sun H."/>
            <person name="Tritt A."/>
            <person name="Yoshinaga Y."/>
            <person name="Zwiers L.-H."/>
            <person name="Turgeon B."/>
            <person name="Goodwin S."/>
            <person name="Spatafora J."/>
            <person name="Crous P."/>
            <person name="Grigoriev I."/>
        </authorList>
    </citation>
    <scope>NUCLEOTIDE SEQUENCE</scope>
    <source>
        <strain evidence="8">CBS 115976</strain>
    </source>
</reference>
<dbReference type="InterPro" id="IPR042080">
    <property type="entry name" value="RNA_2'-PTrans_N"/>
</dbReference>
<dbReference type="PANTHER" id="PTHR12684:SF2">
    <property type="entry name" value="TRNA 2'-PHOSPHOTRANSFERASE 1"/>
    <property type="match status" value="1"/>
</dbReference>
<dbReference type="AlphaFoldDB" id="A0A6A6TY59"/>
<evidence type="ECO:0000313" key="8">
    <source>
        <dbReference type="EMBL" id="KAF2665029.1"/>
    </source>
</evidence>
<organism evidence="8 9">
    <name type="scientific">Microthyrium microscopicum</name>
    <dbReference type="NCBI Taxonomy" id="703497"/>
    <lineage>
        <taxon>Eukaryota</taxon>
        <taxon>Fungi</taxon>
        <taxon>Dikarya</taxon>
        <taxon>Ascomycota</taxon>
        <taxon>Pezizomycotina</taxon>
        <taxon>Dothideomycetes</taxon>
        <taxon>Dothideomycetes incertae sedis</taxon>
        <taxon>Microthyriales</taxon>
        <taxon>Microthyriaceae</taxon>
        <taxon>Microthyrium</taxon>
    </lineage>
</organism>
<accession>A0A6A6TY59</accession>
<dbReference type="EMBL" id="MU004241">
    <property type="protein sequence ID" value="KAF2665029.1"/>
    <property type="molecule type" value="Genomic_DNA"/>
</dbReference>
<dbReference type="Gene3D" id="3.20.170.30">
    <property type="match status" value="1"/>
</dbReference>
<dbReference type="GO" id="GO:0000215">
    <property type="term" value="F:tRNA 2'-phosphotransferase activity"/>
    <property type="evidence" value="ECO:0007669"/>
    <property type="project" value="UniProtKB-EC"/>
</dbReference>
<keyword evidence="5" id="KW-0520">NAD</keyword>
<dbReference type="Gene3D" id="1.10.10.970">
    <property type="entry name" value="RNA 2'-phosphotransferase, Tpt1/KptA family, N-terminal domain"/>
    <property type="match status" value="1"/>
</dbReference>
<evidence type="ECO:0000256" key="7">
    <source>
        <dbReference type="SAM" id="MobiDB-lite"/>
    </source>
</evidence>
<evidence type="ECO:0000256" key="1">
    <source>
        <dbReference type="ARBA" id="ARBA00003343"/>
    </source>
</evidence>
<dbReference type="InterPro" id="IPR042081">
    <property type="entry name" value="RNA_2'-PTrans_C"/>
</dbReference>
<proteinExistence type="inferred from homology"/>
<keyword evidence="9" id="KW-1185">Reference proteome</keyword>
<evidence type="ECO:0000256" key="6">
    <source>
        <dbReference type="ARBA" id="ARBA00047949"/>
    </source>
</evidence>
<evidence type="ECO:0000256" key="3">
    <source>
        <dbReference type="ARBA" id="ARBA00012007"/>
    </source>
</evidence>
<evidence type="ECO:0000256" key="4">
    <source>
        <dbReference type="ARBA" id="ARBA00022679"/>
    </source>
</evidence>
<dbReference type="GO" id="GO:0006388">
    <property type="term" value="P:tRNA splicing, via endonucleolytic cleavage and ligation"/>
    <property type="evidence" value="ECO:0007669"/>
    <property type="project" value="TreeGrafter"/>
</dbReference>
<dbReference type="OrthoDB" id="419694at2759"/>
<dbReference type="EC" id="2.7.1.160" evidence="3"/>
<comment type="similarity">
    <text evidence="2">Belongs to the KptA/TPT1 family.</text>
</comment>
<dbReference type="Proteomes" id="UP000799302">
    <property type="component" value="Unassembled WGS sequence"/>
</dbReference>
<feature type="region of interest" description="Disordered" evidence="7">
    <location>
        <begin position="1"/>
        <end position="21"/>
    </location>
</feature>
<evidence type="ECO:0000256" key="2">
    <source>
        <dbReference type="ARBA" id="ARBA00009836"/>
    </source>
</evidence>
<dbReference type="Pfam" id="PF01885">
    <property type="entry name" value="PTS_2-RNA"/>
    <property type="match status" value="1"/>
</dbReference>
<comment type="function">
    <text evidence="1">Catalyzes the last step of tRNA splicing, the transfer of the splice junction 2'-phosphate from ligated tRNA to NAD to produce ADP-ribose 1''-2'' cyclic phosphate.</text>
</comment>
<sequence length="294" mass="31396">MARGGRNARSGPPGTASRDVQVSKKLSWLLRHGAEKEGLKLDRGGYISVTDVLNNRTIKPLKVTMPELAEIILTNEKQRFGLIPTSYDPASGEPVPSTTDTANTISSTSDPADFLIRANQGHTLTVDAEALLTRIAADTPDLPRTVVHGTNRRAWKLIAGSGGLKTMGRNHVHFATGLPAGFASIEDGGNQEELGVSVVPEPVISGMRKTSTVLVYVDLAKAMETGLEFWRSDNGVILCDGGEQDLIPIECFKCVEERGEGGGVLVRDGTIIKELAGLDRQTTEGGKGKGRRKG</sequence>
<name>A0A6A6TY59_9PEZI</name>